<dbReference type="GO" id="GO:0005886">
    <property type="term" value="C:plasma membrane"/>
    <property type="evidence" value="ECO:0007669"/>
    <property type="project" value="UniProtKB-SubCell"/>
</dbReference>
<keyword evidence="4 8" id="KW-0812">Transmembrane</keyword>
<keyword evidence="6 8" id="KW-0472">Membrane</keyword>
<evidence type="ECO:0000256" key="6">
    <source>
        <dbReference type="ARBA" id="ARBA00023136"/>
    </source>
</evidence>
<feature type="transmembrane region" description="Helical" evidence="8">
    <location>
        <begin position="180"/>
        <end position="204"/>
    </location>
</feature>
<accession>A0A2P8D8Z0</accession>
<comment type="caution">
    <text evidence="10">The sequence shown here is derived from an EMBL/GenBank/DDBJ whole genome shotgun (WGS) entry which is preliminary data.</text>
</comment>
<feature type="transmembrane region" description="Helical" evidence="8">
    <location>
        <begin position="28"/>
        <end position="54"/>
    </location>
</feature>
<feature type="domain" description="Major facilitator superfamily (MFS) profile" evidence="9">
    <location>
        <begin position="30"/>
        <end position="517"/>
    </location>
</feature>
<feature type="transmembrane region" description="Helical" evidence="8">
    <location>
        <begin position="154"/>
        <end position="174"/>
    </location>
</feature>
<feature type="transmembrane region" description="Helical" evidence="8">
    <location>
        <begin position="420"/>
        <end position="439"/>
    </location>
</feature>
<evidence type="ECO:0000313" key="11">
    <source>
        <dbReference type="Proteomes" id="UP000240542"/>
    </source>
</evidence>
<feature type="transmembrane region" description="Helical" evidence="8">
    <location>
        <begin position="374"/>
        <end position="399"/>
    </location>
</feature>
<name>A0A2P8D8Z0_9ACTN</name>
<comment type="subcellular location">
    <subcellularLocation>
        <location evidence="1">Cell membrane</location>
        <topology evidence="1">Multi-pass membrane protein</topology>
    </subcellularLocation>
</comment>
<dbReference type="Pfam" id="PF07690">
    <property type="entry name" value="MFS_1"/>
    <property type="match status" value="1"/>
</dbReference>
<dbReference type="EMBL" id="PYGA01000016">
    <property type="protein sequence ID" value="PSK93684.1"/>
    <property type="molecule type" value="Genomic_DNA"/>
</dbReference>
<dbReference type="Proteomes" id="UP000240542">
    <property type="component" value="Unassembled WGS sequence"/>
</dbReference>
<evidence type="ECO:0000256" key="4">
    <source>
        <dbReference type="ARBA" id="ARBA00022692"/>
    </source>
</evidence>
<sequence>MTNVLDRCIFPGMTAPNPRAAAAPTRAWIGLAALVLAATLVSMDLSVLFLALPYLSEALEPSGTQLLWITDIYGFMLGGLLLTMGTLGDRIGRRRLLIGGAALFGLASAIAAFAPTAELLVAARALLGVAGATLAPSTLALIRNMFHDPRQRRTAIGVWTAGFSGGGALGPVIGGVLLEHFWWGSVFLINVPVMAALLVAAPLLLPEFRAARAGRFDLLSAAMSLAAVLAVIYGIKRLAEHGADPAAAAAVLLGTAIGVLFVRRQRRLADPMIDVGLFRSRAFSTAVAVNALTMFALMGSGILTAQFLQSVLGMRPLVAALWSTVPFLAVPIGVTVATLAVRRLRPAAVVGAGLFTTAAGFLVMTRVTTDGGPLLLIAGSAVMAAGVGMVSTLANDLVVATAPPERAGAASALSETGSEFGGALGIAALGTLSTAIYQAQVASDAPQGIPAAVLHTAGETIGAALHAAASLPGSAGERLADVAREAFTAGLHASTAAAGALLATAAVVVLIVLRDLRTEQVVHQEDEDEDADGGGPGAQPAETRT</sequence>
<dbReference type="InterPro" id="IPR011701">
    <property type="entry name" value="MFS"/>
</dbReference>
<evidence type="ECO:0000313" key="10">
    <source>
        <dbReference type="EMBL" id="PSK93684.1"/>
    </source>
</evidence>
<feature type="transmembrane region" description="Helical" evidence="8">
    <location>
        <begin position="216"/>
        <end position="234"/>
    </location>
</feature>
<evidence type="ECO:0000256" key="5">
    <source>
        <dbReference type="ARBA" id="ARBA00022989"/>
    </source>
</evidence>
<evidence type="ECO:0000256" key="2">
    <source>
        <dbReference type="ARBA" id="ARBA00022448"/>
    </source>
</evidence>
<dbReference type="PANTHER" id="PTHR42718">
    <property type="entry name" value="MAJOR FACILITATOR SUPERFAMILY MULTIDRUG TRANSPORTER MFSC"/>
    <property type="match status" value="1"/>
</dbReference>
<dbReference type="SUPFAM" id="SSF103473">
    <property type="entry name" value="MFS general substrate transporter"/>
    <property type="match status" value="1"/>
</dbReference>
<dbReference type="Gene3D" id="1.20.1720.10">
    <property type="entry name" value="Multidrug resistance protein D"/>
    <property type="match status" value="2"/>
</dbReference>
<proteinExistence type="predicted"/>
<keyword evidence="2" id="KW-0813">Transport</keyword>
<dbReference type="GO" id="GO:0022857">
    <property type="term" value="F:transmembrane transporter activity"/>
    <property type="evidence" value="ECO:0007669"/>
    <property type="project" value="InterPro"/>
</dbReference>
<evidence type="ECO:0000256" key="8">
    <source>
        <dbReference type="SAM" id="Phobius"/>
    </source>
</evidence>
<feature type="transmembrane region" description="Helical" evidence="8">
    <location>
        <begin position="246"/>
        <end position="262"/>
    </location>
</feature>
<dbReference type="InterPro" id="IPR020846">
    <property type="entry name" value="MFS_dom"/>
</dbReference>
<feature type="transmembrane region" description="Helical" evidence="8">
    <location>
        <begin position="121"/>
        <end position="142"/>
    </location>
</feature>
<dbReference type="PANTHER" id="PTHR42718:SF47">
    <property type="entry name" value="METHYL VIOLOGEN RESISTANCE PROTEIN SMVA"/>
    <property type="match status" value="1"/>
</dbReference>
<gene>
    <name evidence="10" type="ORF">CLV63_11691</name>
</gene>
<keyword evidence="11" id="KW-1185">Reference proteome</keyword>
<feature type="transmembrane region" description="Helical" evidence="8">
    <location>
        <begin position="348"/>
        <end position="368"/>
    </location>
</feature>
<feature type="transmembrane region" description="Helical" evidence="8">
    <location>
        <begin position="283"/>
        <end position="308"/>
    </location>
</feature>
<dbReference type="InterPro" id="IPR036259">
    <property type="entry name" value="MFS_trans_sf"/>
</dbReference>
<keyword evidence="5 8" id="KW-1133">Transmembrane helix</keyword>
<feature type="transmembrane region" description="Helical" evidence="8">
    <location>
        <begin position="320"/>
        <end position="341"/>
    </location>
</feature>
<dbReference type="PROSITE" id="PS50850">
    <property type="entry name" value="MFS"/>
    <property type="match status" value="1"/>
</dbReference>
<organism evidence="10 11">
    <name type="scientific">Murinocardiopsis flavida</name>
    <dbReference type="NCBI Taxonomy" id="645275"/>
    <lineage>
        <taxon>Bacteria</taxon>
        <taxon>Bacillati</taxon>
        <taxon>Actinomycetota</taxon>
        <taxon>Actinomycetes</taxon>
        <taxon>Streptosporangiales</taxon>
        <taxon>Nocardiopsidaceae</taxon>
        <taxon>Murinocardiopsis</taxon>
    </lineage>
</organism>
<evidence type="ECO:0000256" key="7">
    <source>
        <dbReference type="SAM" id="MobiDB-lite"/>
    </source>
</evidence>
<keyword evidence="3" id="KW-1003">Cell membrane</keyword>
<dbReference type="AlphaFoldDB" id="A0A2P8D8Z0"/>
<dbReference type="CDD" id="cd17321">
    <property type="entry name" value="MFS_MMR_MDR_like"/>
    <property type="match status" value="1"/>
</dbReference>
<feature type="transmembrane region" description="Helical" evidence="8">
    <location>
        <begin position="491"/>
        <end position="513"/>
    </location>
</feature>
<evidence type="ECO:0000259" key="9">
    <source>
        <dbReference type="PROSITE" id="PS50850"/>
    </source>
</evidence>
<feature type="transmembrane region" description="Helical" evidence="8">
    <location>
        <begin position="96"/>
        <end position="115"/>
    </location>
</feature>
<evidence type="ECO:0000256" key="1">
    <source>
        <dbReference type="ARBA" id="ARBA00004651"/>
    </source>
</evidence>
<protein>
    <submittedName>
        <fullName evidence="10">DHA2 family multidrug resistance protein-like MFS transporter</fullName>
    </submittedName>
</protein>
<evidence type="ECO:0000256" key="3">
    <source>
        <dbReference type="ARBA" id="ARBA00022475"/>
    </source>
</evidence>
<feature type="transmembrane region" description="Helical" evidence="8">
    <location>
        <begin position="66"/>
        <end position="84"/>
    </location>
</feature>
<reference evidence="10 11" key="1">
    <citation type="submission" date="2018-03" db="EMBL/GenBank/DDBJ databases">
        <title>Genomic Encyclopedia of Archaeal and Bacterial Type Strains, Phase II (KMG-II): from individual species to whole genera.</title>
        <authorList>
            <person name="Goeker M."/>
        </authorList>
    </citation>
    <scope>NUCLEOTIDE SEQUENCE [LARGE SCALE GENOMIC DNA]</scope>
    <source>
        <strain evidence="10 11">DSM 45312</strain>
    </source>
</reference>
<feature type="region of interest" description="Disordered" evidence="7">
    <location>
        <begin position="522"/>
        <end position="545"/>
    </location>
</feature>